<dbReference type="PANTHER" id="PTHR46233">
    <property type="entry name" value="HYDROXYACYLGLUTATHIONE HYDROLASE GLOC"/>
    <property type="match status" value="1"/>
</dbReference>
<accession>A0A0K1PEX9</accession>
<dbReference type="GO" id="GO:0046872">
    <property type="term" value="F:metal ion binding"/>
    <property type="evidence" value="ECO:0007669"/>
    <property type="project" value="UniProtKB-KW"/>
</dbReference>
<protein>
    <submittedName>
        <fullName evidence="6">Hydroxyacylglutathione hydrolase</fullName>
    </submittedName>
</protein>
<dbReference type="GO" id="GO:0016787">
    <property type="term" value="F:hydrolase activity"/>
    <property type="evidence" value="ECO:0007669"/>
    <property type="project" value="UniProtKB-KW"/>
</dbReference>
<keyword evidence="7" id="KW-1185">Reference proteome</keyword>
<comment type="cofactor">
    <cofactor evidence="1">
        <name>Zn(2+)</name>
        <dbReference type="ChEBI" id="CHEBI:29105"/>
    </cofactor>
</comment>
<dbReference type="Gene3D" id="3.60.15.10">
    <property type="entry name" value="Ribonuclease Z/Hydroxyacylglutathione hydrolase-like"/>
    <property type="match status" value="1"/>
</dbReference>
<dbReference type="Proteomes" id="UP000055590">
    <property type="component" value="Chromosome"/>
</dbReference>
<evidence type="ECO:0000259" key="5">
    <source>
        <dbReference type="SMART" id="SM00849"/>
    </source>
</evidence>
<evidence type="ECO:0000256" key="3">
    <source>
        <dbReference type="ARBA" id="ARBA00022801"/>
    </source>
</evidence>
<dbReference type="Pfam" id="PF00753">
    <property type="entry name" value="Lactamase_B"/>
    <property type="match status" value="1"/>
</dbReference>
<keyword evidence="3 6" id="KW-0378">Hydrolase</keyword>
<evidence type="ECO:0000313" key="6">
    <source>
        <dbReference type="EMBL" id="AKU92062.1"/>
    </source>
</evidence>
<dbReference type="InterPro" id="IPR051453">
    <property type="entry name" value="MBL_Glyoxalase_II"/>
</dbReference>
<dbReference type="SMART" id="SM00849">
    <property type="entry name" value="Lactamase_B"/>
    <property type="match status" value="1"/>
</dbReference>
<dbReference type="CDD" id="cd16275">
    <property type="entry name" value="BaeB-like_MBL-fold"/>
    <property type="match status" value="1"/>
</dbReference>
<reference evidence="6 7" key="1">
    <citation type="submission" date="2015-08" db="EMBL/GenBank/DDBJ databases">
        <authorList>
            <person name="Babu N.S."/>
            <person name="Beckwith C.J."/>
            <person name="Beseler K.G."/>
            <person name="Brison A."/>
            <person name="Carone J.V."/>
            <person name="Caskin T.P."/>
            <person name="Diamond M."/>
            <person name="Durham M.E."/>
            <person name="Foxe J.M."/>
            <person name="Go M."/>
            <person name="Henderson B.A."/>
            <person name="Jones I.B."/>
            <person name="McGettigan J.A."/>
            <person name="Micheletti S.J."/>
            <person name="Nasrallah M.E."/>
            <person name="Ortiz D."/>
            <person name="Piller C.R."/>
            <person name="Privatt S.R."/>
            <person name="Schneider S.L."/>
            <person name="Sharp S."/>
            <person name="Smith T.C."/>
            <person name="Stanton J.D."/>
            <person name="Ullery H.E."/>
            <person name="Wilson R.J."/>
            <person name="Serrano M.G."/>
            <person name="Buck G."/>
            <person name="Lee V."/>
            <person name="Wang Y."/>
            <person name="Carvalho R."/>
            <person name="Voegtly L."/>
            <person name="Shi R."/>
            <person name="Duckworth R."/>
            <person name="Johnson A."/>
            <person name="Loviza R."/>
            <person name="Walstead R."/>
            <person name="Shah Z."/>
            <person name="Kiflezghi M."/>
            <person name="Wade K."/>
            <person name="Ball S.L."/>
            <person name="Bradley K.W."/>
            <person name="Asai D.J."/>
            <person name="Bowman C.A."/>
            <person name="Russell D.A."/>
            <person name="Pope W.H."/>
            <person name="Jacobs-Sera D."/>
            <person name="Hendrix R.W."/>
            <person name="Hatfull G.F."/>
        </authorList>
    </citation>
    <scope>NUCLEOTIDE SEQUENCE [LARGE SCALE GENOMIC DNA]</scope>
    <source>
        <strain evidence="6 7">DSM 27710</strain>
    </source>
</reference>
<evidence type="ECO:0000256" key="4">
    <source>
        <dbReference type="ARBA" id="ARBA00022833"/>
    </source>
</evidence>
<dbReference type="InterPro" id="IPR001279">
    <property type="entry name" value="Metallo-B-lactamas"/>
</dbReference>
<evidence type="ECO:0000256" key="2">
    <source>
        <dbReference type="ARBA" id="ARBA00022723"/>
    </source>
</evidence>
<keyword evidence="2" id="KW-0479">Metal-binding</keyword>
<sequence>MKGDAVALFVKQLQIGPMQNFVYLIGPADGREVAVVDPAWDLDAILGAVRAEGKELVAALVTHHHQDHINALAPLLSALPTVRAYAQRKEVEFSAELQALGERLTAVDPGESVAVGELGVKCMHTPGHTPGSQCFHAESAVFTGDTLFICGCGRCDFPGGDPEAMFDSLHRVLGGLPDETIVYPGHDYADRPTSTIAAEKGFNPYFLHRDLASFVSFRMRPR</sequence>
<organism evidence="6 7">
    <name type="scientific">Vulgatibacter incomptus</name>
    <dbReference type="NCBI Taxonomy" id="1391653"/>
    <lineage>
        <taxon>Bacteria</taxon>
        <taxon>Pseudomonadati</taxon>
        <taxon>Myxococcota</taxon>
        <taxon>Myxococcia</taxon>
        <taxon>Myxococcales</taxon>
        <taxon>Cystobacterineae</taxon>
        <taxon>Vulgatibacteraceae</taxon>
        <taxon>Vulgatibacter</taxon>
    </lineage>
</organism>
<dbReference type="STRING" id="1391653.AKJ08_2449"/>
<dbReference type="PANTHER" id="PTHR46233:SF3">
    <property type="entry name" value="HYDROXYACYLGLUTATHIONE HYDROLASE GLOC"/>
    <property type="match status" value="1"/>
</dbReference>
<dbReference type="AlphaFoldDB" id="A0A0K1PEX9"/>
<evidence type="ECO:0000256" key="1">
    <source>
        <dbReference type="ARBA" id="ARBA00001947"/>
    </source>
</evidence>
<dbReference type="EMBL" id="CP012332">
    <property type="protein sequence ID" value="AKU92062.1"/>
    <property type="molecule type" value="Genomic_DNA"/>
</dbReference>
<evidence type="ECO:0000313" key="7">
    <source>
        <dbReference type="Proteomes" id="UP000055590"/>
    </source>
</evidence>
<dbReference type="SUPFAM" id="SSF56281">
    <property type="entry name" value="Metallo-hydrolase/oxidoreductase"/>
    <property type="match status" value="1"/>
</dbReference>
<dbReference type="InterPro" id="IPR036866">
    <property type="entry name" value="RibonucZ/Hydroxyglut_hydro"/>
</dbReference>
<proteinExistence type="predicted"/>
<feature type="domain" description="Metallo-beta-lactamase" evidence="5">
    <location>
        <begin position="19"/>
        <end position="186"/>
    </location>
</feature>
<gene>
    <name evidence="6" type="ORF">AKJ08_2449</name>
</gene>
<dbReference type="RefSeq" id="WP_240475316.1">
    <property type="nucleotide sequence ID" value="NZ_CP012332.1"/>
</dbReference>
<name>A0A0K1PEX9_9BACT</name>
<keyword evidence="4" id="KW-0862">Zinc</keyword>
<dbReference type="KEGG" id="vin:AKJ08_2449"/>